<gene>
    <name evidence="6" type="ORF">SAMN05216276_107124</name>
</gene>
<dbReference type="GO" id="GO:0008270">
    <property type="term" value="F:zinc ion binding"/>
    <property type="evidence" value="ECO:0007669"/>
    <property type="project" value="UniProtKB-KW"/>
</dbReference>
<feature type="domain" description="Putative zinc-finger" evidence="5">
    <location>
        <begin position="5"/>
        <end position="39"/>
    </location>
</feature>
<dbReference type="OrthoDB" id="5242431at2"/>
<dbReference type="Gene3D" id="1.10.10.1320">
    <property type="entry name" value="Anti-sigma factor, zinc-finger domain"/>
    <property type="match status" value="1"/>
</dbReference>
<name>A0A239NVH3_9ACTN</name>
<keyword evidence="6" id="KW-0479">Metal-binding</keyword>
<accession>A0A239NVH3</accession>
<keyword evidence="6" id="KW-0862">Zinc</keyword>
<feature type="transmembrane region" description="Helical" evidence="4">
    <location>
        <begin position="87"/>
        <end position="107"/>
    </location>
</feature>
<feature type="region of interest" description="Disordered" evidence="3">
    <location>
        <begin position="116"/>
        <end position="187"/>
    </location>
</feature>
<keyword evidence="7" id="KW-1185">Reference proteome</keyword>
<sequence>MMMTCDEVRMSLGAYVLGALEPDECVLVEAHLAECADCQAEFDELTGVSAFLGKVSESDVAQVGRPPRAVLDRLLSAKVKRRRMTRLMLSLAASVLVVGLGGGIWAANRPANETATTASASRSAPAAGDSSSAAQGKSVPAPASSASETPTPEAKIMLDAPGEPGEESSRQGFAERKPGELKPGDLRVEGASVDGSVRATVTALAGTGGTKVKVVLSGVAEGTRCRLDVIGFGGNRERAGNWIVDRVAYDESDGFATTTMRPQDISRFEIATTAGRVLLSVPAR</sequence>
<feature type="compositionally biased region" description="Low complexity" evidence="3">
    <location>
        <begin position="116"/>
        <end position="134"/>
    </location>
</feature>
<keyword evidence="4" id="KW-1133">Transmembrane helix</keyword>
<dbReference type="InterPro" id="IPR027383">
    <property type="entry name" value="Znf_put"/>
</dbReference>
<feature type="compositionally biased region" description="Basic and acidic residues" evidence="3">
    <location>
        <begin position="167"/>
        <end position="187"/>
    </location>
</feature>
<evidence type="ECO:0000256" key="3">
    <source>
        <dbReference type="SAM" id="MobiDB-lite"/>
    </source>
</evidence>
<keyword evidence="6" id="KW-0863">Zinc-finger</keyword>
<reference evidence="6 7" key="1">
    <citation type="submission" date="2017-06" db="EMBL/GenBank/DDBJ databases">
        <authorList>
            <person name="Kim H.J."/>
            <person name="Triplett B.A."/>
        </authorList>
    </citation>
    <scope>NUCLEOTIDE SEQUENCE [LARGE SCALE GENOMIC DNA]</scope>
    <source>
        <strain evidence="6 7">CGMCC 4.2132</strain>
    </source>
</reference>
<evidence type="ECO:0000313" key="6">
    <source>
        <dbReference type="EMBL" id="SNT58911.1"/>
    </source>
</evidence>
<evidence type="ECO:0000259" key="5">
    <source>
        <dbReference type="Pfam" id="PF13490"/>
    </source>
</evidence>
<keyword evidence="1" id="KW-0805">Transcription regulation</keyword>
<dbReference type="Pfam" id="PF13490">
    <property type="entry name" value="zf-HC2"/>
    <property type="match status" value="1"/>
</dbReference>
<organism evidence="6 7">
    <name type="scientific">Streptosporangium subroseum</name>
    <dbReference type="NCBI Taxonomy" id="106412"/>
    <lineage>
        <taxon>Bacteria</taxon>
        <taxon>Bacillati</taxon>
        <taxon>Actinomycetota</taxon>
        <taxon>Actinomycetes</taxon>
        <taxon>Streptosporangiales</taxon>
        <taxon>Streptosporangiaceae</taxon>
        <taxon>Streptosporangium</taxon>
    </lineage>
</organism>
<evidence type="ECO:0000256" key="1">
    <source>
        <dbReference type="ARBA" id="ARBA00023015"/>
    </source>
</evidence>
<keyword evidence="4" id="KW-0812">Transmembrane</keyword>
<dbReference type="Proteomes" id="UP000198282">
    <property type="component" value="Unassembled WGS sequence"/>
</dbReference>
<keyword evidence="4" id="KW-0472">Membrane</keyword>
<dbReference type="RefSeq" id="WP_089212656.1">
    <property type="nucleotide sequence ID" value="NZ_FZOD01000071.1"/>
</dbReference>
<keyword evidence="2" id="KW-0804">Transcription</keyword>
<evidence type="ECO:0000256" key="4">
    <source>
        <dbReference type="SAM" id="Phobius"/>
    </source>
</evidence>
<dbReference type="InterPro" id="IPR041916">
    <property type="entry name" value="Anti_sigma_zinc_sf"/>
</dbReference>
<evidence type="ECO:0000313" key="7">
    <source>
        <dbReference type="Proteomes" id="UP000198282"/>
    </source>
</evidence>
<dbReference type="AlphaFoldDB" id="A0A239NVH3"/>
<protein>
    <submittedName>
        <fullName evidence="6">Putative zinc-finger</fullName>
    </submittedName>
</protein>
<dbReference type="EMBL" id="FZOD01000071">
    <property type="protein sequence ID" value="SNT58911.1"/>
    <property type="molecule type" value="Genomic_DNA"/>
</dbReference>
<proteinExistence type="predicted"/>
<evidence type="ECO:0000256" key="2">
    <source>
        <dbReference type="ARBA" id="ARBA00023163"/>
    </source>
</evidence>